<evidence type="ECO:0000256" key="3">
    <source>
        <dbReference type="ARBA" id="ARBA00022692"/>
    </source>
</evidence>
<keyword evidence="5" id="KW-0406">Ion transport</keyword>
<evidence type="ECO:0000256" key="10">
    <source>
        <dbReference type="PROSITE-ProRule" id="PRU00703"/>
    </source>
</evidence>
<dbReference type="AlphaFoldDB" id="A0A290QGR5"/>
<keyword evidence="2" id="KW-0813">Transport</keyword>
<dbReference type="Pfam" id="PF00571">
    <property type="entry name" value="CBS"/>
    <property type="match status" value="2"/>
</dbReference>
<accession>A0A290QGR5</accession>
<dbReference type="CDD" id="cd00400">
    <property type="entry name" value="Voltage_gated_ClC"/>
    <property type="match status" value="1"/>
</dbReference>
<keyword evidence="3 11" id="KW-0812">Transmembrane</keyword>
<gene>
    <name evidence="13" type="ORF">CMV30_05990</name>
</gene>
<evidence type="ECO:0000256" key="8">
    <source>
        <dbReference type="ARBA" id="ARBA00023214"/>
    </source>
</evidence>
<evidence type="ECO:0000256" key="9">
    <source>
        <dbReference type="ARBA" id="ARBA00023303"/>
    </source>
</evidence>
<keyword evidence="8" id="KW-0868">Chloride</keyword>
<feature type="transmembrane region" description="Helical" evidence="11">
    <location>
        <begin position="398"/>
        <end position="417"/>
    </location>
</feature>
<evidence type="ECO:0000256" key="6">
    <source>
        <dbReference type="ARBA" id="ARBA00023136"/>
    </source>
</evidence>
<dbReference type="SUPFAM" id="SSF81340">
    <property type="entry name" value="Clc chloride channel"/>
    <property type="match status" value="1"/>
</dbReference>
<keyword evidence="10" id="KW-0129">CBS domain</keyword>
<dbReference type="GO" id="GO:0034707">
    <property type="term" value="C:chloride channel complex"/>
    <property type="evidence" value="ECO:0007669"/>
    <property type="project" value="UniProtKB-KW"/>
</dbReference>
<evidence type="ECO:0000313" key="13">
    <source>
        <dbReference type="EMBL" id="ATC63541.1"/>
    </source>
</evidence>
<dbReference type="Gene3D" id="1.10.3080.10">
    <property type="entry name" value="Clc chloride channel"/>
    <property type="match status" value="1"/>
</dbReference>
<dbReference type="Proteomes" id="UP000217265">
    <property type="component" value="Chromosome"/>
</dbReference>
<feature type="transmembrane region" description="Helical" evidence="11">
    <location>
        <begin position="270"/>
        <end position="287"/>
    </location>
</feature>
<dbReference type="PANTHER" id="PTHR43427:SF6">
    <property type="entry name" value="CHLORIDE CHANNEL PROTEIN CLC-E"/>
    <property type="match status" value="1"/>
</dbReference>
<keyword evidence="7" id="KW-0869">Chloride channel</keyword>
<proteinExistence type="predicted"/>
<dbReference type="OrthoDB" id="9812438at2"/>
<feature type="transmembrane region" description="Helical" evidence="11">
    <location>
        <begin position="299"/>
        <end position="324"/>
    </location>
</feature>
<reference evidence="13 14" key="1">
    <citation type="submission" date="2017-09" db="EMBL/GenBank/DDBJ databases">
        <title>Complete genome sequence of Verrucomicrobial strain HZ-65, isolated from freshwater.</title>
        <authorList>
            <person name="Choi A."/>
        </authorList>
    </citation>
    <scope>NUCLEOTIDE SEQUENCE [LARGE SCALE GENOMIC DNA]</scope>
    <source>
        <strain evidence="13 14">HZ-65</strain>
    </source>
</reference>
<dbReference type="PRINTS" id="PR00762">
    <property type="entry name" value="CLCHANNEL"/>
</dbReference>
<keyword evidence="14" id="KW-1185">Reference proteome</keyword>
<keyword evidence="4 11" id="KW-1133">Transmembrane helix</keyword>
<evidence type="ECO:0000256" key="1">
    <source>
        <dbReference type="ARBA" id="ARBA00004141"/>
    </source>
</evidence>
<dbReference type="SUPFAM" id="SSF54631">
    <property type="entry name" value="CBS-domain pair"/>
    <property type="match status" value="1"/>
</dbReference>
<feature type="domain" description="CBS" evidence="12">
    <location>
        <begin position="520"/>
        <end position="579"/>
    </location>
</feature>
<feature type="transmembrane region" description="Helical" evidence="11">
    <location>
        <begin position="62"/>
        <end position="83"/>
    </location>
</feature>
<dbReference type="InterPro" id="IPR000644">
    <property type="entry name" value="CBS_dom"/>
</dbReference>
<feature type="transmembrane region" description="Helical" evidence="11">
    <location>
        <begin position="169"/>
        <end position="191"/>
    </location>
</feature>
<organism evidence="13 14">
    <name type="scientific">Nibricoccus aquaticus</name>
    <dbReference type="NCBI Taxonomy" id="2576891"/>
    <lineage>
        <taxon>Bacteria</taxon>
        <taxon>Pseudomonadati</taxon>
        <taxon>Verrucomicrobiota</taxon>
        <taxon>Opitutia</taxon>
        <taxon>Opitutales</taxon>
        <taxon>Opitutaceae</taxon>
        <taxon>Nibricoccus</taxon>
    </lineage>
</organism>
<dbReference type="InterPro" id="IPR050368">
    <property type="entry name" value="ClC-type_chloride_channel"/>
</dbReference>
<name>A0A290QGR5_9BACT</name>
<dbReference type="Pfam" id="PF00654">
    <property type="entry name" value="Voltage_CLC"/>
    <property type="match status" value="1"/>
</dbReference>
<evidence type="ECO:0000256" key="7">
    <source>
        <dbReference type="ARBA" id="ARBA00023173"/>
    </source>
</evidence>
<evidence type="ECO:0000259" key="12">
    <source>
        <dbReference type="PROSITE" id="PS51371"/>
    </source>
</evidence>
<dbReference type="Gene3D" id="3.10.580.10">
    <property type="entry name" value="CBS-domain"/>
    <property type="match status" value="1"/>
</dbReference>
<feature type="transmembrane region" description="Helical" evidence="11">
    <location>
        <begin position="235"/>
        <end position="258"/>
    </location>
</feature>
<dbReference type="EMBL" id="CP023344">
    <property type="protein sequence ID" value="ATC63541.1"/>
    <property type="molecule type" value="Genomic_DNA"/>
</dbReference>
<evidence type="ECO:0000256" key="11">
    <source>
        <dbReference type="SAM" id="Phobius"/>
    </source>
</evidence>
<dbReference type="PROSITE" id="PS51371">
    <property type="entry name" value="CBS"/>
    <property type="match status" value="2"/>
</dbReference>
<evidence type="ECO:0000256" key="4">
    <source>
        <dbReference type="ARBA" id="ARBA00022989"/>
    </source>
</evidence>
<evidence type="ECO:0000256" key="2">
    <source>
        <dbReference type="ARBA" id="ARBA00022448"/>
    </source>
</evidence>
<keyword evidence="9" id="KW-0407">Ion channel</keyword>
<protein>
    <submittedName>
        <fullName evidence="13">Chloride channel protein</fullName>
    </submittedName>
</protein>
<dbReference type="RefSeq" id="WP_096055173.1">
    <property type="nucleotide sequence ID" value="NZ_CP023344.1"/>
</dbReference>
<dbReference type="InterPro" id="IPR001807">
    <property type="entry name" value="ClC"/>
</dbReference>
<feature type="transmembrane region" description="Helical" evidence="11">
    <location>
        <begin position="366"/>
        <end position="391"/>
    </location>
</feature>
<keyword evidence="6 11" id="KW-0472">Membrane</keyword>
<dbReference type="CDD" id="cd02205">
    <property type="entry name" value="CBS_pair_SF"/>
    <property type="match status" value="1"/>
</dbReference>
<evidence type="ECO:0000313" key="14">
    <source>
        <dbReference type="Proteomes" id="UP000217265"/>
    </source>
</evidence>
<dbReference type="InterPro" id="IPR014743">
    <property type="entry name" value="Cl-channel_core"/>
</dbReference>
<sequence length="594" mass="61235">MSRAMPVAQASAQRPVLLCVLALAIAGAATVAAHGLLALIGLITNAAFYGRVEMELVSPAGHGWGAWVIAVPVVGAVLIVALARWGTRGILGHGIPEVMEQVLTNRSRIAPRVALLKPVGSAISIGTGGPYGAEGPVIAMGGAIGSLLGQALTLTAVERKILLCAGGAAAMTAVFGSPLAATLLAVELLLFEFKARSLVPVMLAATFAQALRVAWGEAGAVFPMGEVGAVAFHDWLPLVAIGVVAGALAVAATAAVHGAEAIFAKLGGSWMWRPVVGGLIVGVIGWWQPRIFGAGYEEIAGLLGGHFSLMAVAVICGCKLAAWVISLGSGSSGGTLAPMLMVGGGVGVMTGALVERVGGVGVSPGLAALAGMVAFFAGGSRAFFASIVLGVEITQQSGVLWPVATAATGALFTARLLSQHSIMTAPVTQRGVSVPAEFDVDVFAHVRVSAVMEPVPQTVSSAMTVNALADRIGNHDPETSHHQALLVADEERGLVGIITRKDLLHALARGNGARRLDEVASTELVTAFPDEDLHDAVTRMHQHDIGRLPVVARGEERKIVGYLGRAAILSARRLRWEDEHQREPGWLARKQDAT</sequence>
<dbReference type="InterPro" id="IPR046342">
    <property type="entry name" value="CBS_dom_sf"/>
</dbReference>
<comment type="subcellular location">
    <subcellularLocation>
        <location evidence="1">Membrane</location>
        <topology evidence="1">Multi-pass membrane protein</topology>
    </subcellularLocation>
</comment>
<feature type="domain" description="CBS" evidence="12">
    <location>
        <begin position="452"/>
        <end position="514"/>
    </location>
</feature>
<feature type="transmembrane region" description="Helical" evidence="11">
    <location>
        <begin position="336"/>
        <end position="354"/>
    </location>
</feature>
<dbReference type="GO" id="GO:0005254">
    <property type="term" value="F:chloride channel activity"/>
    <property type="evidence" value="ECO:0007669"/>
    <property type="project" value="UniProtKB-KW"/>
</dbReference>
<dbReference type="KEGG" id="vbh:CMV30_05990"/>
<dbReference type="SMART" id="SM00116">
    <property type="entry name" value="CBS"/>
    <property type="match status" value="2"/>
</dbReference>
<evidence type="ECO:0000256" key="5">
    <source>
        <dbReference type="ARBA" id="ARBA00023065"/>
    </source>
</evidence>
<dbReference type="PANTHER" id="PTHR43427">
    <property type="entry name" value="CHLORIDE CHANNEL PROTEIN CLC-E"/>
    <property type="match status" value="1"/>
</dbReference>